<dbReference type="KEGG" id="dde:Dde_0695"/>
<protein>
    <submittedName>
        <fullName evidence="6">Response regulator receiver protein</fullName>
    </submittedName>
</protein>
<dbReference type="RefSeq" id="WP_011366779.1">
    <property type="nucleotide sequence ID" value="NC_007519.1"/>
</dbReference>
<feature type="modified residue" description="4-aspartylphosphate" evidence="4">
    <location>
        <position position="52"/>
    </location>
</feature>
<dbReference type="HOGENOM" id="CLU_000445_69_8_7"/>
<sequence length="141" mass="15706">MNVLLVDDEVAFVEALARRLTRKNMTVHTVHNGPEALDFLRKNPSVDAVVLDVVMPGPDGLKVQEIIRKEFPLVEVIMLSGNSTTAMAVQGMKQGAFDYLSKPCSTEELIEKLHEAKRRRDTYCEELAALKAGDIVLRRGD</sequence>
<feature type="domain" description="Response regulatory" evidence="5">
    <location>
        <begin position="2"/>
        <end position="117"/>
    </location>
</feature>
<accession>Q315A0</accession>
<dbReference type="eggNOG" id="COG2204">
    <property type="taxonomic scope" value="Bacteria"/>
</dbReference>
<dbReference type="Pfam" id="PF00072">
    <property type="entry name" value="Response_reg"/>
    <property type="match status" value="1"/>
</dbReference>
<dbReference type="PANTHER" id="PTHR48111:SF40">
    <property type="entry name" value="PHOSPHATE REGULON TRANSCRIPTIONAL REGULATORY PROTEIN PHOB"/>
    <property type="match status" value="1"/>
</dbReference>
<dbReference type="GO" id="GO:0032993">
    <property type="term" value="C:protein-DNA complex"/>
    <property type="evidence" value="ECO:0007669"/>
    <property type="project" value="TreeGrafter"/>
</dbReference>
<gene>
    <name evidence="6" type="ordered locus">Dde_0695</name>
</gene>
<dbReference type="SUPFAM" id="SSF52172">
    <property type="entry name" value="CheY-like"/>
    <property type="match status" value="1"/>
</dbReference>
<evidence type="ECO:0000313" key="7">
    <source>
        <dbReference type="Proteomes" id="UP000002710"/>
    </source>
</evidence>
<keyword evidence="7" id="KW-1185">Reference proteome</keyword>
<organism evidence="6 7">
    <name type="scientific">Oleidesulfovibrio alaskensis (strain ATCC BAA-1058 / DSM 17464 / G20)</name>
    <name type="common">Desulfovibrio alaskensis</name>
    <dbReference type="NCBI Taxonomy" id="207559"/>
    <lineage>
        <taxon>Bacteria</taxon>
        <taxon>Pseudomonadati</taxon>
        <taxon>Thermodesulfobacteriota</taxon>
        <taxon>Desulfovibrionia</taxon>
        <taxon>Desulfovibrionales</taxon>
        <taxon>Desulfovibrionaceae</taxon>
        <taxon>Oleidesulfovibrio</taxon>
    </lineage>
</organism>
<dbReference type="EMBL" id="CP000112">
    <property type="protein sequence ID" value="ABB37496.1"/>
    <property type="molecule type" value="Genomic_DNA"/>
</dbReference>
<dbReference type="GO" id="GO:0000976">
    <property type="term" value="F:transcription cis-regulatory region binding"/>
    <property type="evidence" value="ECO:0007669"/>
    <property type="project" value="TreeGrafter"/>
</dbReference>
<proteinExistence type="predicted"/>
<dbReference type="PROSITE" id="PS50110">
    <property type="entry name" value="RESPONSE_REGULATORY"/>
    <property type="match status" value="1"/>
</dbReference>
<dbReference type="STRING" id="207559.Dde_0695"/>
<keyword evidence="1 4" id="KW-0597">Phosphoprotein</keyword>
<evidence type="ECO:0000256" key="3">
    <source>
        <dbReference type="ARBA" id="ARBA00023125"/>
    </source>
</evidence>
<evidence type="ECO:0000256" key="1">
    <source>
        <dbReference type="ARBA" id="ARBA00022553"/>
    </source>
</evidence>
<dbReference type="SMART" id="SM00448">
    <property type="entry name" value="REC"/>
    <property type="match status" value="1"/>
</dbReference>
<dbReference type="PANTHER" id="PTHR48111">
    <property type="entry name" value="REGULATOR OF RPOS"/>
    <property type="match status" value="1"/>
</dbReference>
<evidence type="ECO:0000256" key="4">
    <source>
        <dbReference type="PROSITE-ProRule" id="PRU00169"/>
    </source>
</evidence>
<dbReference type="GO" id="GO:0006355">
    <property type="term" value="P:regulation of DNA-templated transcription"/>
    <property type="evidence" value="ECO:0007669"/>
    <property type="project" value="TreeGrafter"/>
</dbReference>
<keyword evidence="2" id="KW-0902">Two-component regulatory system</keyword>
<dbReference type="InterPro" id="IPR039420">
    <property type="entry name" value="WalR-like"/>
</dbReference>
<evidence type="ECO:0000259" key="5">
    <source>
        <dbReference type="PROSITE" id="PS50110"/>
    </source>
</evidence>
<dbReference type="InterPro" id="IPR001789">
    <property type="entry name" value="Sig_transdc_resp-reg_receiver"/>
</dbReference>
<name>Q315A0_OLEA2</name>
<dbReference type="Proteomes" id="UP000002710">
    <property type="component" value="Chromosome"/>
</dbReference>
<dbReference type="GO" id="GO:0005829">
    <property type="term" value="C:cytosol"/>
    <property type="evidence" value="ECO:0007669"/>
    <property type="project" value="TreeGrafter"/>
</dbReference>
<keyword evidence="3" id="KW-0238">DNA-binding</keyword>
<dbReference type="Gene3D" id="3.40.50.2300">
    <property type="match status" value="1"/>
</dbReference>
<dbReference type="GO" id="GO:0000156">
    <property type="term" value="F:phosphorelay response regulator activity"/>
    <property type="evidence" value="ECO:0007669"/>
    <property type="project" value="TreeGrafter"/>
</dbReference>
<evidence type="ECO:0000256" key="2">
    <source>
        <dbReference type="ARBA" id="ARBA00023012"/>
    </source>
</evidence>
<dbReference type="InterPro" id="IPR011006">
    <property type="entry name" value="CheY-like_superfamily"/>
</dbReference>
<evidence type="ECO:0000313" key="6">
    <source>
        <dbReference type="EMBL" id="ABB37496.1"/>
    </source>
</evidence>
<dbReference type="AlphaFoldDB" id="Q315A0"/>
<reference evidence="6 7" key="1">
    <citation type="journal article" date="2011" name="J. Bacteriol.">
        <title>Complete genome sequence and updated annotation of Desulfovibrio alaskensis G20.</title>
        <authorList>
            <person name="Hauser L.J."/>
            <person name="Land M.L."/>
            <person name="Brown S.D."/>
            <person name="Larimer F."/>
            <person name="Keller K.L."/>
            <person name="Rapp-Giles B.J."/>
            <person name="Price M.N."/>
            <person name="Lin M."/>
            <person name="Bruce D.C."/>
            <person name="Detter J.C."/>
            <person name="Tapia R."/>
            <person name="Han C.S."/>
            <person name="Goodwin L.A."/>
            <person name="Cheng J.F."/>
            <person name="Pitluck S."/>
            <person name="Copeland A."/>
            <person name="Lucas S."/>
            <person name="Nolan M."/>
            <person name="Lapidus A.L."/>
            <person name="Palumbo A.V."/>
            <person name="Wall J.D."/>
        </authorList>
    </citation>
    <scope>NUCLEOTIDE SEQUENCE [LARGE SCALE GENOMIC DNA]</scope>
    <source>
        <strain evidence="7">ATCC BAA 1058 / DSM 17464 / G20</strain>
    </source>
</reference>